<feature type="coiled-coil region" evidence="1">
    <location>
        <begin position="145"/>
        <end position="172"/>
    </location>
</feature>
<sequence>MIGNRRNRTTIELGHDSFLDIVANLVGILIILVVILGSQSTAVIEEIQEQSQEKLAIDSESLNDEGLLDESHWASESQLSRLAQQAMRAAAAQSESNRLEQLVKMHDAELDSKVQQRAMLMDLLAEAKLTWDEKKKSLDQSKMLAATHRTQIEKAKTELQQLEGERERLQDQPETVVKVEHLPTPMAKTVFGDEIHLRLKGNLLSVVPVDRLVDEIKVDFERAAVGSREGQLDGAVGPVRGYVARYVIDKNRAMVNNGGRAQMATRVQLVGMTLEPLAEPHGQEIGKVLSGSSELDIELAGRDPRSTTITVWVYPDSFGAFRGLKERLYAKGFATAARPLPMDRPISGSPSGSRSSAQ</sequence>
<dbReference type="Proteomes" id="UP000317977">
    <property type="component" value="Unassembled WGS sequence"/>
</dbReference>
<dbReference type="EMBL" id="SJPX01000001">
    <property type="protein sequence ID" value="TWU57250.1"/>
    <property type="molecule type" value="Genomic_DNA"/>
</dbReference>
<evidence type="ECO:0000256" key="2">
    <source>
        <dbReference type="SAM" id="Phobius"/>
    </source>
</evidence>
<organism evidence="3 4">
    <name type="scientific">Rubripirellula reticaptiva</name>
    <dbReference type="NCBI Taxonomy" id="2528013"/>
    <lineage>
        <taxon>Bacteria</taxon>
        <taxon>Pseudomonadati</taxon>
        <taxon>Planctomycetota</taxon>
        <taxon>Planctomycetia</taxon>
        <taxon>Pirellulales</taxon>
        <taxon>Pirellulaceae</taxon>
        <taxon>Rubripirellula</taxon>
    </lineage>
</organism>
<keyword evidence="2" id="KW-1133">Transmembrane helix</keyword>
<comment type="caution">
    <text evidence="3">The sequence shown here is derived from an EMBL/GenBank/DDBJ whole genome shotgun (WGS) entry which is preliminary data.</text>
</comment>
<proteinExistence type="predicted"/>
<dbReference type="RefSeq" id="WP_146532181.1">
    <property type="nucleotide sequence ID" value="NZ_SJPX01000001.1"/>
</dbReference>
<keyword evidence="2" id="KW-0812">Transmembrane</keyword>
<keyword evidence="1" id="KW-0175">Coiled coil</keyword>
<keyword evidence="4" id="KW-1185">Reference proteome</keyword>
<name>A0A5C6F9L7_9BACT</name>
<dbReference type="AlphaFoldDB" id="A0A5C6F9L7"/>
<protein>
    <submittedName>
        <fullName evidence="3">Uncharacterized protein</fullName>
    </submittedName>
</protein>
<evidence type="ECO:0000313" key="4">
    <source>
        <dbReference type="Proteomes" id="UP000317977"/>
    </source>
</evidence>
<dbReference type="OrthoDB" id="284128at2"/>
<keyword evidence="2" id="KW-0472">Membrane</keyword>
<evidence type="ECO:0000256" key="1">
    <source>
        <dbReference type="SAM" id="Coils"/>
    </source>
</evidence>
<accession>A0A5C6F9L7</accession>
<evidence type="ECO:0000313" key="3">
    <source>
        <dbReference type="EMBL" id="TWU57250.1"/>
    </source>
</evidence>
<reference evidence="3 4" key="1">
    <citation type="submission" date="2019-02" db="EMBL/GenBank/DDBJ databases">
        <title>Deep-cultivation of Planctomycetes and their phenomic and genomic characterization uncovers novel biology.</title>
        <authorList>
            <person name="Wiegand S."/>
            <person name="Jogler M."/>
            <person name="Boedeker C."/>
            <person name="Pinto D."/>
            <person name="Vollmers J."/>
            <person name="Rivas-Marin E."/>
            <person name="Kohn T."/>
            <person name="Peeters S.H."/>
            <person name="Heuer A."/>
            <person name="Rast P."/>
            <person name="Oberbeckmann S."/>
            <person name="Bunk B."/>
            <person name="Jeske O."/>
            <person name="Meyerdierks A."/>
            <person name="Storesund J.E."/>
            <person name="Kallscheuer N."/>
            <person name="Luecker S."/>
            <person name="Lage O.M."/>
            <person name="Pohl T."/>
            <person name="Merkel B.J."/>
            <person name="Hornburger P."/>
            <person name="Mueller R.-W."/>
            <person name="Bruemmer F."/>
            <person name="Labrenz M."/>
            <person name="Spormann A.M."/>
            <person name="Op Den Camp H."/>
            <person name="Overmann J."/>
            <person name="Amann R."/>
            <person name="Jetten M.S.M."/>
            <person name="Mascher T."/>
            <person name="Medema M.H."/>
            <person name="Devos D.P."/>
            <person name="Kaster A.-K."/>
            <person name="Ovreas L."/>
            <person name="Rohde M."/>
            <person name="Galperin M.Y."/>
            <person name="Jogler C."/>
        </authorList>
    </citation>
    <scope>NUCLEOTIDE SEQUENCE [LARGE SCALE GENOMIC DNA]</scope>
    <source>
        <strain evidence="3 4">Poly59</strain>
    </source>
</reference>
<gene>
    <name evidence="3" type="ORF">Poly59_01570</name>
</gene>
<feature type="transmembrane region" description="Helical" evidence="2">
    <location>
        <begin position="21"/>
        <end position="44"/>
    </location>
</feature>